<sequence length="315" mass="34792">MELRHLRYFVAVAEEEHITRAARRLGIQQPPLSQQIQALEQELGVSLFTRSPRSIKLNAAGKLFLIEARKVLAMAADAVQRVRDFDLGKEGTLRIGMTSSSSIHDRTLEIIRRYRVANPLVTMKVQEGANHDLLLALEQEALDVVFVRSTIERHPALTSITIDMEDVRVALPLGHRLADAEAVRLVDLADENFVRFRQPNASGIWDQLEAACARSGFAPKVTDETPRILSAIHMVAGGFGVTVLPNALTSFRNTAVSFVPLSPEDSFRVPLTMAFRQYADAQAARRFIAMAKAVVEGHPIARPGPEPRPAGRKPA</sequence>
<dbReference type="GO" id="GO:0003677">
    <property type="term" value="F:DNA binding"/>
    <property type="evidence" value="ECO:0007669"/>
    <property type="project" value="UniProtKB-KW"/>
</dbReference>
<feature type="domain" description="HTH lysR-type" evidence="5">
    <location>
        <begin position="1"/>
        <end position="58"/>
    </location>
</feature>
<dbReference type="OrthoDB" id="464481at2"/>
<evidence type="ECO:0000256" key="1">
    <source>
        <dbReference type="ARBA" id="ARBA00009437"/>
    </source>
</evidence>
<dbReference type="PROSITE" id="PS50931">
    <property type="entry name" value="HTH_LYSR"/>
    <property type="match status" value="1"/>
</dbReference>
<organism evidence="6 7">
    <name type="scientific">Pelagibacterium lacus</name>
    <dbReference type="NCBI Taxonomy" id="2282655"/>
    <lineage>
        <taxon>Bacteria</taxon>
        <taxon>Pseudomonadati</taxon>
        <taxon>Pseudomonadota</taxon>
        <taxon>Alphaproteobacteria</taxon>
        <taxon>Hyphomicrobiales</taxon>
        <taxon>Devosiaceae</taxon>
        <taxon>Pelagibacterium</taxon>
    </lineage>
</organism>
<name>A0A369W0G2_9HYPH</name>
<evidence type="ECO:0000256" key="3">
    <source>
        <dbReference type="ARBA" id="ARBA00023125"/>
    </source>
</evidence>
<reference evidence="7" key="1">
    <citation type="submission" date="2018-07" db="EMBL/GenBank/DDBJ databases">
        <authorList>
            <person name="Liu B.-T."/>
            <person name="Du Z."/>
        </authorList>
    </citation>
    <scope>NUCLEOTIDE SEQUENCE [LARGE SCALE GENOMIC DNA]</scope>
    <source>
        <strain evidence="7">XYN52</strain>
    </source>
</reference>
<dbReference type="AlphaFoldDB" id="A0A369W0G2"/>
<evidence type="ECO:0000256" key="4">
    <source>
        <dbReference type="ARBA" id="ARBA00023163"/>
    </source>
</evidence>
<evidence type="ECO:0000313" key="7">
    <source>
        <dbReference type="Proteomes" id="UP000253759"/>
    </source>
</evidence>
<evidence type="ECO:0000259" key="5">
    <source>
        <dbReference type="PROSITE" id="PS50931"/>
    </source>
</evidence>
<dbReference type="InterPro" id="IPR000847">
    <property type="entry name" value="LysR_HTH_N"/>
</dbReference>
<dbReference type="SUPFAM" id="SSF46785">
    <property type="entry name" value="Winged helix' DNA-binding domain"/>
    <property type="match status" value="1"/>
</dbReference>
<dbReference type="FunFam" id="1.10.10.10:FF:000001">
    <property type="entry name" value="LysR family transcriptional regulator"/>
    <property type="match status" value="1"/>
</dbReference>
<evidence type="ECO:0000313" key="6">
    <source>
        <dbReference type="EMBL" id="RDE07863.1"/>
    </source>
</evidence>
<keyword evidence="3" id="KW-0238">DNA-binding</keyword>
<dbReference type="Gene3D" id="1.10.10.10">
    <property type="entry name" value="Winged helix-like DNA-binding domain superfamily/Winged helix DNA-binding domain"/>
    <property type="match status" value="1"/>
</dbReference>
<dbReference type="InterPro" id="IPR005119">
    <property type="entry name" value="LysR_subst-bd"/>
</dbReference>
<dbReference type="SUPFAM" id="SSF53850">
    <property type="entry name" value="Periplasmic binding protein-like II"/>
    <property type="match status" value="1"/>
</dbReference>
<keyword evidence="2" id="KW-0805">Transcription regulation</keyword>
<dbReference type="PANTHER" id="PTHR30346:SF17">
    <property type="entry name" value="LYSR FAMILY TRANSCRIPTIONAL REGULATOR"/>
    <property type="match status" value="1"/>
</dbReference>
<dbReference type="InterPro" id="IPR036388">
    <property type="entry name" value="WH-like_DNA-bd_sf"/>
</dbReference>
<dbReference type="RefSeq" id="WP_114646912.1">
    <property type="nucleotide sequence ID" value="NZ_QQNH01000031.1"/>
</dbReference>
<dbReference type="Pfam" id="PF03466">
    <property type="entry name" value="LysR_substrate"/>
    <property type="match status" value="1"/>
</dbReference>
<dbReference type="Pfam" id="PF00126">
    <property type="entry name" value="HTH_1"/>
    <property type="match status" value="1"/>
</dbReference>
<dbReference type="GO" id="GO:0003700">
    <property type="term" value="F:DNA-binding transcription factor activity"/>
    <property type="evidence" value="ECO:0007669"/>
    <property type="project" value="InterPro"/>
</dbReference>
<dbReference type="PANTHER" id="PTHR30346">
    <property type="entry name" value="TRANSCRIPTIONAL DUAL REGULATOR HCAR-RELATED"/>
    <property type="match status" value="1"/>
</dbReference>
<protein>
    <submittedName>
        <fullName evidence="6">LysR family transcriptional regulator</fullName>
    </submittedName>
</protein>
<keyword evidence="7" id="KW-1185">Reference proteome</keyword>
<accession>A0A369W0G2</accession>
<dbReference type="GO" id="GO:0032993">
    <property type="term" value="C:protein-DNA complex"/>
    <property type="evidence" value="ECO:0007669"/>
    <property type="project" value="TreeGrafter"/>
</dbReference>
<dbReference type="EMBL" id="QQNH01000031">
    <property type="protein sequence ID" value="RDE07863.1"/>
    <property type="molecule type" value="Genomic_DNA"/>
</dbReference>
<dbReference type="PRINTS" id="PR00039">
    <property type="entry name" value="HTHLYSR"/>
</dbReference>
<dbReference type="Proteomes" id="UP000253759">
    <property type="component" value="Unassembled WGS sequence"/>
</dbReference>
<keyword evidence="4" id="KW-0804">Transcription</keyword>
<dbReference type="Gene3D" id="3.40.190.10">
    <property type="entry name" value="Periplasmic binding protein-like II"/>
    <property type="match status" value="2"/>
</dbReference>
<dbReference type="InterPro" id="IPR036390">
    <property type="entry name" value="WH_DNA-bd_sf"/>
</dbReference>
<comment type="similarity">
    <text evidence="1">Belongs to the LysR transcriptional regulatory family.</text>
</comment>
<evidence type="ECO:0000256" key="2">
    <source>
        <dbReference type="ARBA" id="ARBA00023015"/>
    </source>
</evidence>
<comment type="caution">
    <text evidence="6">The sequence shown here is derived from an EMBL/GenBank/DDBJ whole genome shotgun (WGS) entry which is preliminary data.</text>
</comment>
<proteinExistence type="inferred from homology"/>
<gene>
    <name evidence="6" type="ORF">DVH29_14510</name>
</gene>